<comment type="caution">
    <text evidence="6">The sequence shown here is derived from an EMBL/GenBank/DDBJ whole genome shotgun (WGS) entry which is preliminary data.</text>
</comment>
<dbReference type="RefSeq" id="XP_038727731.1">
    <property type="nucleotide sequence ID" value="XM_038881341.1"/>
</dbReference>
<evidence type="ECO:0000256" key="2">
    <source>
        <dbReference type="ARBA" id="ARBA00005372"/>
    </source>
</evidence>
<dbReference type="Gene3D" id="3.90.25.10">
    <property type="entry name" value="UDP-galactose 4-epimerase, domain 1"/>
    <property type="match status" value="1"/>
</dbReference>
<reference evidence="6 7" key="1">
    <citation type="journal article" date="2020" name="Genome Biol. Evol.">
        <title>Comparative genomics of Sclerotiniaceae.</title>
        <authorList>
            <person name="Valero Jimenez C.A."/>
            <person name="Steentjes M."/>
            <person name="Scholten O.E."/>
            <person name="Van Kan J.A.L."/>
        </authorList>
    </citation>
    <scope>NUCLEOTIDE SEQUENCE [LARGE SCALE GENOMIC DNA]</scope>
    <source>
        <strain evidence="6 7">MUCL 94</strain>
    </source>
</reference>
<name>A0A9P5LTU0_9HELO</name>
<dbReference type="InterPro" id="IPR019901">
    <property type="entry name" value="Ergot_alkaloid_biosynthesis"/>
</dbReference>
<sequence>MAILVTGGTGKTSLQLAHRLKSASIPVLLASRKAKLTAPDGMQAINFDYTDSSTYQAISTHSFPHDEVIKAVYLVAPEVPDPVPVMNAFIDFAIRNGINRFVLLSGSGTEKGGDDTGGVWQHLDDTGVEYSVLKASWFMDNFITWPYIQSIKEENKFVSAMSDGQAPFVSASDIARVAMVALTSKNPPDHDYRVLGPELLNYDEIAAKLSKVLGRTITHVKVTGEERIQTHVSMGLPEDLACYLTSLEVMTANGGEARRNDVVEKIGGHKPKTFDEFAEENKNLWM</sequence>
<keyword evidence="3" id="KW-0017">Alkaloid metabolism</keyword>
<evidence type="ECO:0000313" key="7">
    <source>
        <dbReference type="Proteomes" id="UP000710849"/>
    </source>
</evidence>
<accession>A0A9P5LTU0</accession>
<dbReference type="InterPro" id="IPR051604">
    <property type="entry name" value="Ergot_Alk_Oxidoreductase"/>
</dbReference>
<dbReference type="AlphaFoldDB" id="A0A9P5LTU0"/>
<dbReference type="PANTHER" id="PTHR43162:SF1">
    <property type="entry name" value="PRESTALK A DIFFERENTIATION PROTEIN A"/>
    <property type="match status" value="1"/>
</dbReference>
<keyword evidence="7" id="KW-1185">Reference proteome</keyword>
<dbReference type="GO" id="GO:0009820">
    <property type="term" value="P:alkaloid metabolic process"/>
    <property type="evidence" value="ECO:0007669"/>
    <property type="project" value="UniProtKB-KW"/>
</dbReference>
<comment type="pathway">
    <text evidence="1">Alkaloid biosynthesis; ergot alkaloid biosynthesis.</text>
</comment>
<keyword evidence="4" id="KW-0560">Oxidoreductase</keyword>
<gene>
    <name evidence="6" type="ORF">EAE97_010826</name>
</gene>
<dbReference type="PANTHER" id="PTHR43162">
    <property type="match status" value="1"/>
</dbReference>
<evidence type="ECO:0000256" key="1">
    <source>
        <dbReference type="ARBA" id="ARBA00005107"/>
    </source>
</evidence>
<dbReference type="EMBL" id="RCSW01000031">
    <property type="protein sequence ID" value="KAF7923388.1"/>
    <property type="molecule type" value="Genomic_DNA"/>
</dbReference>
<dbReference type="SUPFAM" id="SSF51735">
    <property type="entry name" value="NAD(P)-binding Rossmann-fold domains"/>
    <property type="match status" value="1"/>
</dbReference>
<dbReference type="GeneID" id="62154414"/>
<protein>
    <recommendedName>
        <fullName evidence="5">NmrA-like domain-containing protein</fullName>
    </recommendedName>
</protein>
<dbReference type="InterPro" id="IPR008030">
    <property type="entry name" value="NmrA-like"/>
</dbReference>
<dbReference type="Gene3D" id="3.40.50.720">
    <property type="entry name" value="NAD(P)-binding Rossmann-like Domain"/>
    <property type="match status" value="1"/>
</dbReference>
<proteinExistence type="inferred from homology"/>
<dbReference type="NCBIfam" id="TIGR03649">
    <property type="entry name" value="ergot_EASG"/>
    <property type="match status" value="1"/>
</dbReference>
<feature type="domain" description="NmrA-like" evidence="5">
    <location>
        <begin position="3"/>
        <end position="277"/>
    </location>
</feature>
<organism evidence="6 7">
    <name type="scientific">Botrytis byssoidea</name>
    <dbReference type="NCBI Taxonomy" id="139641"/>
    <lineage>
        <taxon>Eukaryota</taxon>
        <taxon>Fungi</taxon>
        <taxon>Dikarya</taxon>
        <taxon>Ascomycota</taxon>
        <taxon>Pezizomycotina</taxon>
        <taxon>Leotiomycetes</taxon>
        <taxon>Helotiales</taxon>
        <taxon>Sclerotiniaceae</taxon>
        <taxon>Botrytis</taxon>
    </lineage>
</organism>
<evidence type="ECO:0000259" key="5">
    <source>
        <dbReference type="Pfam" id="PF05368"/>
    </source>
</evidence>
<evidence type="ECO:0000256" key="3">
    <source>
        <dbReference type="ARBA" id="ARBA00022589"/>
    </source>
</evidence>
<comment type="similarity">
    <text evidence="2">Belongs to the fgaFS/easG family.</text>
</comment>
<evidence type="ECO:0000256" key="4">
    <source>
        <dbReference type="ARBA" id="ARBA00023002"/>
    </source>
</evidence>
<dbReference type="Pfam" id="PF05368">
    <property type="entry name" value="NmrA"/>
    <property type="match status" value="1"/>
</dbReference>
<dbReference type="GO" id="GO:0016491">
    <property type="term" value="F:oxidoreductase activity"/>
    <property type="evidence" value="ECO:0007669"/>
    <property type="project" value="UniProtKB-KW"/>
</dbReference>
<dbReference type="InterPro" id="IPR036291">
    <property type="entry name" value="NAD(P)-bd_dom_sf"/>
</dbReference>
<dbReference type="Proteomes" id="UP000710849">
    <property type="component" value="Unassembled WGS sequence"/>
</dbReference>
<evidence type="ECO:0000313" key="6">
    <source>
        <dbReference type="EMBL" id="KAF7923388.1"/>
    </source>
</evidence>